<reference evidence="2" key="1">
    <citation type="submission" date="2023-06" db="EMBL/GenBank/DDBJ databases">
        <title>Genome-scale phylogeny and comparative genomics of the fungal order Sordariales.</title>
        <authorList>
            <consortium name="Lawrence Berkeley National Laboratory"/>
            <person name="Hensen N."/>
            <person name="Bonometti L."/>
            <person name="Westerberg I."/>
            <person name="Brannstrom I.O."/>
            <person name="Guillou S."/>
            <person name="Cros-Aarteil S."/>
            <person name="Calhoun S."/>
            <person name="Haridas S."/>
            <person name="Kuo A."/>
            <person name="Mondo S."/>
            <person name="Pangilinan J."/>
            <person name="Riley R."/>
            <person name="Labutti K."/>
            <person name="Andreopoulos B."/>
            <person name="Lipzen A."/>
            <person name="Chen C."/>
            <person name="Yanf M."/>
            <person name="Daum C."/>
            <person name="Ng V."/>
            <person name="Clum A."/>
            <person name="Steindorff A."/>
            <person name="Ohm R."/>
            <person name="Martin F."/>
            <person name="Silar P."/>
            <person name="Natvig D."/>
            <person name="Lalanne C."/>
            <person name="Gautier V."/>
            <person name="Ament-Velasquez S.L."/>
            <person name="Kruys A."/>
            <person name="Hutchinson M.I."/>
            <person name="Powell A.J."/>
            <person name="Barry K."/>
            <person name="Miller A.N."/>
            <person name="Grigoriev I.V."/>
            <person name="Debuchy R."/>
            <person name="Gladieux P."/>
            <person name="Thoren M.H."/>
            <person name="Johannesson H."/>
        </authorList>
    </citation>
    <scope>NUCLEOTIDE SEQUENCE</scope>
    <source>
        <strain evidence="2">CBS 307.81</strain>
    </source>
</reference>
<comment type="caution">
    <text evidence="2">The sequence shown here is derived from an EMBL/GenBank/DDBJ whole genome shotgun (WGS) entry which is preliminary data.</text>
</comment>
<evidence type="ECO:0000313" key="3">
    <source>
        <dbReference type="Proteomes" id="UP001174997"/>
    </source>
</evidence>
<dbReference type="InterPro" id="IPR010730">
    <property type="entry name" value="HET"/>
</dbReference>
<gene>
    <name evidence="2" type="ORF">QBC41DRAFT_327858</name>
</gene>
<sequence length="540" mass="61068">MRLINTSTLELHEFNDRSTSDFPKYAILTHTWGDEEVTFQDITTSSELFKKKGFMKIKMICELASKNNLEYAWVDTCCIDKSSSAELSEAINSMYAWYRDSTVCYAFLEDLEPATEITRNSDFAKCRWFKRGWTLQELIAPRCLEFYDKEWGSRGSKKDYAVTLEAITRIPAGILNDESRLSDISVAERMSWASSRETSRIEDQAYCLLGIFGIHIPLIYGEGSRSFRRLQEEIIKSTGDMTNLAWGFGTPGNTNKSFQPLFAPNPSCFVNTHGISALRQRAAADMTITTRGLCISRNTWFPLLLHGAAYYLLLGVDSTEKWLMLSLSKIGPGLFARTGISEMRLDASSSQGSRSHNEGDYYILIDVPRNIKQMYVDNRNQAIQVDSSELLPVEDALPHSLWDQATNIFLRNRSTFSNQDHPMTLVIKYRGSGDFQGVRLVVLLDLASRSPALRILHEHQAPRLISKLFNDRNRENSLIWADLEDSLDAARPRIGESVIVPTATGCKSITPVLGEGVFVPSDFMFEVGALRVDRLHLRIV</sequence>
<dbReference type="Proteomes" id="UP001174997">
    <property type="component" value="Unassembled WGS sequence"/>
</dbReference>
<dbReference type="EMBL" id="JAULSY010000110">
    <property type="protein sequence ID" value="KAK0665433.1"/>
    <property type="molecule type" value="Genomic_DNA"/>
</dbReference>
<accession>A0AA40D9D8</accession>
<dbReference type="Pfam" id="PF06985">
    <property type="entry name" value="HET"/>
    <property type="match status" value="1"/>
</dbReference>
<dbReference type="PANTHER" id="PTHR10622">
    <property type="entry name" value="HET DOMAIN-CONTAINING PROTEIN"/>
    <property type="match status" value="1"/>
</dbReference>
<proteinExistence type="predicted"/>
<protein>
    <submittedName>
        <fullName evidence="2">Vegetative incompatibility protein HET</fullName>
    </submittedName>
</protein>
<dbReference type="PANTHER" id="PTHR10622:SF12">
    <property type="entry name" value="HET DOMAIN-CONTAINING PROTEIN"/>
    <property type="match status" value="1"/>
</dbReference>
<evidence type="ECO:0000313" key="2">
    <source>
        <dbReference type="EMBL" id="KAK0665433.1"/>
    </source>
</evidence>
<dbReference type="AlphaFoldDB" id="A0AA40D9D8"/>
<feature type="domain" description="Heterokaryon incompatibility" evidence="1">
    <location>
        <begin position="25"/>
        <end position="112"/>
    </location>
</feature>
<organism evidence="2 3">
    <name type="scientific">Cercophora samala</name>
    <dbReference type="NCBI Taxonomy" id="330535"/>
    <lineage>
        <taxon>Eukaryota</taxon>
        <taxon>Fungi</taxon>
        <taxon>Dikarya</taxon>
        <taxon>Ascomycota</taxon>
        <taxon>Pezizomycotina</taxon>
        <taxon>Sordariomycetes</taxon>
        <taxon>Sordariomycetidae</taxon>
        <taxon>Sordariales</taxon>
        <taxon>Lasiosphaeriaceae</taxon>
        <taxon>Cercophora</taxon>
    </lineage>
</organism>
<keyword evidence="3" id="KW-1185">Reference proteome</keyword>
<evidence type="ECO:0000259" key="1">
    <source>
        <dbReference type="Pfam" id="PF06985"/>
    </source>
</evidence>
<name>A0AA40D9D8_9PEZI</name>